<gene>
    <name evidence="1" type="ORF">HOLleu_37623</name>
</gene>
<dbReference type="EMBL" id="JAIZAY010000020">
    <property type="protein sequence ID" value="KAJ8022659.1"/>
    <property type="molecule type" value="Genomic_DNA"/>
</dbReference>
<evidence type="ECO:0000313" key="2">
    <source>
        <dbReference type="Proteomes" id="UP001152320"/>
    </source>
</evidence>
<sequence length="89" mass="10235">MIYFDHVTMFLLVNCEIQGKFFLALRIICNSYVQNVFRGACNAMKGDLQEFANFSKENFGATAYCLLAVGAHLDKTSRLLRSSFRHFNR</sequence>
<protein>
    <submittedName>
        <fullName evidence="1">Uncharacterized protein</fullName>
    </submittedName>
</protein>
<proteinExistence type="predicted"/>
<keyword evidence="2" id="KW-1185">Reference proteome</keyword>
<organism evidence="1 2">
    <name type="scientific">Holothuria leucospilota</name>
    <name type="common">Black long sea cucumber</name>
    <name type="synonym">Mertensiothuria leucospilota</name>
    <dbReference type="NCBI Taxonomy" id="206669"/>
    <lineage>
        <taxon>Eukaryota</taxon>
        <taxon>Metazoa</taxon>
        <taxon>Echinodermata</taxon>
        <taxon>Eleutherozoa</taxon>
        <taxon>Echinozoa</taxon>
        <taxon>Holothuroidea</taxon>
        <taxon>Aspidochirotacea</taxon>
        <taxon>Aspidochirotida</taxon>
        <taxon>Holothuriidae</taxon>
        <taxon>Holothuria</taxon>
    </lineage>
</organism>
<name>A0A9Q0YIB2_HOLLE</name>
<accession>A0A9Q0YIB2</accession>
<dbReference type="Proteomes" id="UP001152320">
    <property type="component" value="Chromosome 20"/>
</dbReference>
<dbReference type="AlphaFoldDB" id="A0A9Q0YIB2"/>
<evidence type="ECO:0000313" key="1">
    <source>
        <dbReference type="EMBL" id="KAJ8022659.1"/>
    </source>
</evidence>
<reference evidence="1" key="1">
    <citation type="submission" date="2021-10" db="EMBL/GenBank/DDBJ databases">
        <title>Tropical sea cucumber genome reveals ecological adaptation and Cuvierian tubules defense mechanism.</title>
        <authorList>
            <person name="Chen T."/>
        </authorList>
    </citation>
    <scope>NUCLEOTIDE SEQUENCE</scope>
    <source>
        <strain evidence="1">Nanhai2018</strain>
        <tissue evidence="1">Muscle</tissue>
    </source>
</reference>
<comment type="caution">
    <text evidence="1">The sequence shown here is derived from an EMBL/GenBank/DDBJ whole genome shotgun (WGS) entry which is preliminary data.</text>
</comment>